<evidence type="ECO:0000313" key="10">
    <source>
        <dbReference type="Proteomes" id="UP001209257"/>
    </source>
</evidence>
<dbReference type="Pfam" id="PF01979">
    <property type="entry name" value="Amidohydro_1"/>
    <property type="match status" value="1"/>
</dbReference>
<dbReference type="RefSeq" id="WP_262992936.1">
    <property type="nucleotide sequence ID" value="NZ_JAOTJC010000006.1"/>
</dbReference>
<dbReference type="Proteomes" id="UP001209257">
    <property type="component" value="Unassembled WGS sequence"/>
</dbReference>
<evidence type="ECO:0000256" key="6">
    <source>
        <dbReference type="ARBA" id="ARBA00023004"/>
    </source>
</evidence>
<proteinExistence type="inferred from homology"/>
<feature type="binding site" evidence="7">
    <location>
        <position position="139"/>
    </location>
    <ligand>
        <name>4-imidazolone-5-propanoate</name>
        <dbReference type="ChEBI" id="CHEBI:77893"/>
    </ligand>
</feature>
<name>A0ABT2VLR2_9ALTE</name>
<feature type="binding site" evidence="7">
    <location>
        <position position="314"/>
    </location>
    <ligand>
        <name>N-formimidoyl-L-glutamate</name>
        <dbReference type="ChEBI" id="CHEBI:58928"/>
    </ligand>
</feature>
<feature type="binding site" evidence="7">
    <location>
        <position position="139"/>
    </location>
    <ligand>
        <name>N-formimidoyl-L-glutamate</name>
        <dbReference type="ChEBI" id="CHEBI:58928"/>
    </ligand>
</feature>
<comment type="catalytic activity">
    <reaction evidence="7">
        <text>4-imidazolone-5-propanoate + H2O = N-formimidoyl-L-glutamate</text>
        <dbReference type="Rhea" id="RHEA:23660"/>
        <dbReference type="ChEBI" id="CHEBI:15377"/>
        <dbReference type="ChEBI" id="CHEBI:58928"/>
        <dbReference type="ChEBI" id="CHEBI:77893"/>
        <dbReference type="EC" id="3.5.2.7"/>
    </reaction>
</comment>
<feature type="binding site" evidence="7">
    <location>
        <position position="76"/>
    </location>
    <ligand>
        <name>4-imidazolone-5-propanoate</name>
        <dbReference type="ChEBI" id="CHEBI:77893"/>
    </ligand>
</feature>
<dbReference type="SUPFAM" id="SSF51338">
    <property type="entry name" value="Composite domain of metallo-dependent hydrolases"/>
    <property type="match status" value="1"/>
</dbReference>
<feature type="binding site" evidence="7">
    <location>
        <position position="67"/>
    </location>
    <ligand>
        <name>Fe(3+)</name>
        <dbReference type="ChEBI" id="CHEBI:29034"/>
    </ligand>
</feature>
<dbReference type="EMBL" id="JAOTJC010000006">
    <property type="protein sequence ID" value="MCU7554257.1"/>
    <property type="molecule type" value="Genomic_DNA"/>
</dbReference>
<feature type="binding site" evidence="7">
    <location>
        <position position="317"/>
    </location>
    <ligand>
        <name>4-imidazolone-5-propanoate</name>
        <dbReference type="ChEBI" id="CHEBI:77893"/>
    </ligand>
</feature>
<dbReference type="InterPro" id="IPR006680">
    <property type="entry name" value="Amidohydro-rel"/>
</dbReference>
<dbReference type="InterPro" id="IPR011059">
    <property type="entry name" value="Metal-dep_hydrolase_composite"/>
</dbReference>
<keyword evidence="10" id="KW-1185">Reference proteome</keyword>
<keyword evidence="3 7" id="KW-0378">Hydrolase</keyword>
<reference evidence="10" key="1">
    <citation type="submission" date="2023-07" db="EMBL/GenBank/DDBJ databases">
        <title>Study on multiphase classification of strain Alteromonas salexigens isolated from the Yellow Sea.</title>
        <authorList>
            <person name="Sun L."/>
        </authorList>
    </citation>
    <scope>NUCLEOTIDE SEQUENCE [LARGE SCALE GENOMIC DNA]</scope>
    <source>
        <strain evidence="10">ASW11-19</strain>
    </source>
</reference>
<protein>
    <recommendedName>
        <fullName evidence="1 7">Imidazolonepropionase</fullName>
        <ecNumber evidence="1 7">3.5.2.7</ecNumber>
    </recommendedName>
    <alternativeName>
        <fullName evidence="7">Imidazolone-5-propionate hydrolase</fullName>
    </alternativeName>
</protein>
<accession>A0ABT2VLR2</accession>
<keyword evidence="5 7" id="KW-0862">Zinc</keyword>
<evidence type="ECO:0000256" key="7">
    <source>
        <dbReference type="HAMAP-Rule" id="MF_00372"/>
    </source>
</evidence>
<gene>
    <name evidence="7 9" type="primary">hutI</name>
    <name evidence="9" type="ORF">OCL06_06575</name>
</gene>
<evidence type="ECO:0000256" key="4">
    <source>
        <dbReference type="ARBA" id="ARBA00022808"/>
    </source>
</evidence>
<evidence type="ECO:0000313" key="9">
    <source>
        <dbReference type="EMBL" id="MCU7554257.1"/>
    </source>
</evidence>
<comment type="cofactor">
    <cofactor evidence="7">
        <name>Zn(2+)</name>
        <dbReference type="ChEBI" id="CHEBI:29105"/>
    </cofactor>
    <cofactor evidence="7">
        <name>Fe(3+)</name>
        <dbReference type="ChEBI" id="CHEBI:29034"/>
    </cofactor>
    <text evidence="7">Binds 1 zinc or iron ion per subunit.</text>
</comment>
<feature type="binding site" evidence="7">
    <location>
        <position position="67"/>
    </location>
    <ligand>
        <name>Zn(2+)</name>
        <dbReference type="ChEBI" id="CHEBI:29105"/>
    </ligand>
</feature>
<evidence type="ECO:0000256" key="3">
    <source>
        <dbReference type="ARBA" id="ARBA00022801"/>
    </source>
</evidence>
<feature type="binding site" evidence="7">
    <location>
        <position position="237"/>
    </location>
    <ligand>
        <name>Zn(2+)</name>
        <dbReference type="ChEBI" id="CHEBI:29105"/>
    </ligand>
</feature>
<keyword evidence="6 7" id="KW-0408">Iron</keyword>
<feature type="binding site" evidence="7">
    <location>
        <position position="312"/>
    </location>
    <ligand>
        <name>Fe(3+)</name>
        <dbReference type="ChEBI" id="CHEBI:29034"/>
    </ligand>
</feature>
<keyword evidence="2 7" id="KW-0479">Metal-binding</keyword>
<comment type="pathway">
    <text evidence="7">Amino-acid degradation; L-histidine degradation into L-glutamate; N-formimidoyl-L-glutamate from L-histidine: step 3/3.</text>
</comment>
<comment type="subcellular location">
    <subcellularLocation>
        <location evidence="7">Cytoplasm</location>
    </subcellularLocation>
</comment>
<dbReference type="NCBIfam" id="TIGR01224">
    <property type="entry name" value="hutI"/>
    <property type="match status" value="1"/>
</dbReference>
<feature type="binding site" evidence="7">
    <location>
        <position position="312"/>
    </location>
    <ligand>
        <name>Zn(2+)</name>
        <dbReference type="ChEBI" id="CHEBI:29105"/>
    </ligand>
</feature>
<sequence>MHNLLVKNARIASMQDTAKAYGELSATDIRIRNGIITELGSGLTAADDEHCVDADGQWCLPGLVDCHTHLVYAGNRSDEFAQRLTGVSYQQISKQGGGISSTVRATRQASADTLHAEALRRAQRLVEEGVTTVEIKSGYGLDQETELRMLDVAGKVAETLGIQVRRTFLGAHALPPGENVSADDYITFVCDTMIPHVAQHALADAVDVFCESVGFSLAETRRVFEAAKQHGLAVKGHVEQLSNSNGATLAASYNALSVDHVEYLDPADVQALAAAGTVAVLLPGAFYYLKETQLPPVEALRNAKVPMAVATDFNPGTSPVASLLTCANMACVQFGLTVEEALRGITVNGARALGLTNTGLIAEQYRGDLTLWDVPDPSALVYEINGYRPSAIICGGKHVR</sequence>
<organism evidence="9 10">
    <name type="scientific">Alteromonas salexigens</name>
    <dbReference type="NCBI Taxonomy" id="2982530"/>
    <lineage>
        <taxon>Bacteria</taxon>
        <taxon>Pseudomonadati</taxon>
        <taxon>Pseudomonadota</taxon>
        <taxon>Gammaproteobacteria</taxon>
        <taxon>Alteromonadales</taxon>
        <taxon>Alteromonadaceae</taxon>
        <taxon>Alteromonas/Salinimonas group</taxon>
        <taxon>Alteromonas</taxon>
    </lineage>
</organism>
<feature type="binding site" evidence="7">
    <location>
        <position position="237"/>
    </location>
    <ligand>
        <name>Fe(3+)</name>
        <dbReference type="ChEBI" id="CHEBI:29034"/>
    </ligand>
</feature>
<dbReference type="Gene3D" id="2.30.40.10">
    <property type="entry name" value="Urease, subunit C, domain 1"/>
    <property type="match status" value="1"/>
</dbReference>
<feature type="binding site" evidence="7">
    <location>
        <position position="69"/>
    </location>
    <ligand>
        <name>Zn(2+)</name>
        <dbReference type="ChEBI" id="CHEBI:29105"/>
    </ligand>
</feature>
<dbReference type="GO" id="GO:0050480">
    <property type="term" value="F:imidazolonepropionase activity"/>
    <property type="evidence" value="ECO:0007669"/>
    <property type="project" value="UniProtKB-EC"/>
</dbReference>
<feature type="binding site" evidence="7">
    <location>
        <position position="316"/>
    </location>
    <ligand>
        <name>N-formimidoyl-L-glutamate</name>
        <dbReference type="ChEBI" id="CHEBI:58928"/>
    </ligand>
</feature>
<comment type="function">
    <text evidence="7">Catalyzes the hydrolytic cleavage of the carbon-nitrogen bond in imidazolone-5-propanoate to yield N-formimidoyl-L-glutamate. It is the third step in the universal histidine degradation pathway.</text>
</comment>
<comment type="caution">
    <text evidence="9">The sequence shown here is derived from an EMBL/GenBank/DDBJ whole genome shotgun (WGS) entry which is preliminary data.</text>
</comment>
<dbReference type="InterPro" id="IPR005920">
    <property type="entry name" value="HutI"/>
</dbReference>
<dbReference type="InterPro" id="IPR032466">
    <property type="entry name" value="Metal_Hydrolase"/>
</dbReference>
<feature type="binding site" evidence="7">
    <location>
        <position position="240"/>
    </location>
    <ligand>
        <name>4-imidazolone-5-propanoate</name>
        <dbReference type="ChEBI" id="CHEBI:77893"/>
    </ligand>
</feature>
<dbReference type="SUPFAM" id="SSF51556">
    <property type="entry name" value="Metallo-dependent hydrolases"/>
    <property type="match status" value="1"/>
</dbReference>
<dbReference type="PANTHER" id="PTHR42752">
    <property type="entry name" value="IMIDAZOLONEPROPIONASE"/>
    <property type="match status" value="1"/>
</dbReference>
<dbReference type="Gene3D" id="3.20.20.140">
    <property type="entry name" value="Metal-dependent hydrolases"/>
    <property type="match status" value="1"/>
</dbReference>
<evidence type="ECO:0000256" key="5">
    <source>
        <dbReference type="ARBA" id="ARBA00022833"/>
    </source>
</evidence>
<dbReference type="PANTHER" id="PTHR42752:SF1">
    <property type="entry name" value="IMIDAZOLONEPROPIONASE-RELATED"/>
    <property type="match status" value="1"/>
</dbReference>
<keyword evidence="4 7" id="KW-0369">Histidine metabolism</keyword>
<feature type="domain" description="Amidohydrolase-related" evidence="8">
    <location>
        <begin position="60"/>
        <end position="398"/>
    </location>
</feature>
<feature type="binding site" evidence="7">
    <location>
        <position position="172"/>
    </location>
    <ligand>
        <name>4-imidazolone-5-propanoate</name>
        <dbReference type="ChEBI" id="CHEBI:77893"/>
    </ligand>
</feature>
<evidence type="ECO:0000256" key="1">
    <source>
        <dbReference type="ARBA" id="ARBA00012864"/>
    </source>
</evidence>
<feature type="binding site" evidence="7">
    <location>
        <position position="69"/>
    </location>
    <ligand>
        <name>Fe(3+)</name>
        <dbReference type="ChEBI" id="CHEBI:29034"/>
    </ligand>
</feature>
<evidence type="ECO:0000259" key="8">
    <source>
        <dbReference type="Pfam" id="PF01979"/>
    </source>
</evidence>
<comment type="similarity">
    <text evidence="7">Belongs to the metallo-dependent hydrolases superfamily. HutI family.</text>
</comment>
<keyword evidence="7" id="KW-0963">Cytoplasm</keyword>
<dbReference type="HAMAP" id="MF_00372">
    <property type="entry name" value="HutI"/>
    <property type="match status" value="1"/>
</dbReference>
<dbReference type="EC" id="3.5.2.7" evidence="1 7"/>
<evidence type="ECO:0000256" key="2">
    <source>
        <dbReference type="ARBA" id="ARBA00022723"/>
    </source>
</evidence>